<keyword evidence="3" id="KW-0560">Oxidoreductase</keyword>
<dbReference type="VEuPathDB" id="FungiDB:P170DRAFT_392612"/>
<dbReference type="Gene3D" id="3.40.50.720">
    <property type="entry name" value="NAD(P)-binding Rossmann-like Domain"/>
    <property type="match status" value="1"/>
</dbReference>
<evidence type="ECO:0000313" key="4">
    <source>
        <dbReference type="EMBL" id="PLB44381.1"/>
    </source>
</evidence>
<dbReference type="GeneID" id="36553683"/>
<name>A0A2I2FUU7_9EURO</name>
<evidence type="ECO:0000313" key="5">
    <source>
        <dbReference type="Proteomes" id="UP000234275"/>
    </source>
</evidence>
<gene>
    <name evidence="4" type="ORF">P170DRAFT_392612</name>
</gene>
<evidence type="ECO:0000256" key="3">
    <source>
        <dbReference type="ARBA" id="ARBA00023002"/>
    </source>
</evidence>
<protein>
    <submittedName>
        <fullName evidence="4">Short chain dehydrogenase/reductase family</fullName>
    </submittedName>
</protein>
<dbReference type="RefSeq" id="XP_024699683.1">
    <property type="nucleotide sequence ID" value="XM_024845984.1"/>
</dbReference>
<accession>A0A2I2FUU7</accession>
<dbReference type="AlphaFoldDB" id="A0A2I2FUU7"/>
<dbReference type="GO" id="GO:0044550">
    <property type="term" value="P:secondary metabolite biosynthetic process"/>
    <property type="evidence" value="ECO:0007669"/>
    <property type="project" value="UniProtKB-ARBA"/>
</dbReference>
<evidence type="ECO:0000256" key="2">
    <source>
        <dbReference type="ARBA" id="ARBA00022857"/>
    </source>
</evidence>
<comment type="similarity">
    <text evidence="1">Belongs to the short-chain dehydrogenases/reductases (SDR) family.</text>
</comment>
<dbReference type="GO" id="GO:0016491">
    <property type="term" value="F:oxidoreductase activity"/>
    <property type="evidence" value="ECO:0007669"/>
    <property type="project" value="UniProtKB-KW"/>
</dbReference>
<dbReference type="SUPFAM" id="SSF51735">
    <property type="entry name" value="NAD(P)-binding Rossmann-fold domains"/>
    <property type="match status" value="1"/>
</dbReference>
<dbReference type="InterPro" id="IPR052178">
    <property type="entry name" value="Sec_Metab_Biosynth_SDR"/>
</dbReference>
<dbReference type="Pfam" id="PF00106">
    <property type="entry name" value="adh_short"/>
    <property type="match status" value="1"/>
</dbReference>
<dbReference type="OrthoDB" id="2962696at2759"/>
<dbReference type="Proteomes" id="UP000234275">
    <property type="component" value="Unassembled WGS sequence"/>
</dbReference>
<dbReference type="PROSITE" id="PS00061">
    <property type="entry name" value="ADH_SHORT"/>
    <property type="match status" value="1"/>
</dbReference>
<dbReference type="InterPro" id="IPR020904">
    <property type="entry name" value="Sc_DH/Rdtase_CS"/>
</dbReference>
<dbReference type="CDD" id="cd05233">
    <property type="entry name" value="SDR_c"/>
    <property type="match status" value="1"/>
</dbReference>
<organism evidence="4 5">
    <name type="scientific">Aspergillus steynii IBT 23096</name>
    <dbReference type="NCBI Taxonomy" id="1392250"/>
    <lineage>
        <taxon>Eukaryota</taxon>
        <taxon>Fungi</taxon>
        <taxon>Dikarya</taxon>
        <taxon>Ascomycota</taxon>
        <taxon>Pezizomycotina</taxon>
        <taxon>Eurotiomycetes</taxon>
        <taxon>Eurotiomycetidae</taxon>
        <taxon>Eurotiales</taxon>
        <taxon>Aspergillaceae</taxon>
        <taxon>Aspergillus</taxon>
        <taxon>Aspergillus subgen. Circumdati</taxon>
    </lineage>
</organism>
<evidence type="ECO:0000256" key="1">
    <source>
        <dbReference type="ARBA" id="ARBA00006484"/>
    </source>
</evidence>
<keyword evidence="2" id="KW-0521">NADP</keyword>
<keyword evidence="5" id="KW-1185">Reference proteome</keyword>
<dbReference type="PANTHER" id="PTHR43618">
    <property type="entry name" value="7-ALPHA-HYDROXYSTEROID DEHYDROGENASE"/>
    <property type="match status" value="1"/>
</dbReference>
<dbReference type="EMBL" id="MSFO01000009">
    <property type="protein sequence ID" value="PLB44381.1"/>
    <property type="molecule type" value="Genomic_DNA"/>
</dbReference>
<dbReference type="PRINTS" id="PR00081">
    <property type="entry name" value="GDHRDH"/>
</dbReference>
<dbReference type="PANTHER" id="PTHR43618:SF18">
    <property type="entry name" value="SHORT CHAIN DEHYDROGENASE_REDUCTASE FAMILY (AFU_ORTHOLOGUE AFUA_5G12480)"/>
    <property type="match status" value="1"/>
</dbReference>
<dbReference type="STRING" id="1392250.A0A2I2FUU7"/>
<dbReference type="InterPro" id="IPR036291">
    <property type="entry name" value="NAD(P)-bd_dom_sf"/>
</dbReference>
<proteinExistence type="inferred from homology"/>
<sequence length="303" mass="31668">MSHLHASNLFSVQGQVAVITGGGSGLGRTMAHTLSANGASKIFIIGRRLESLQETAAQAETKDTIIPVQADITSKESLEAAYQTIAAQTSHVDLLIANSGIVGALARPPPSKPDGTRPSLSEIRDALWSIPPEDFTKTFDVNVTGSYYTVLAFLPLLEAANKRRAAPQKNVLSSPTAQVIITSSIAGFNRLVPFSIAYNTSKAAVNHLVKVLATLLTPYDVRVNGIAPGLYLSEMSAPNFKGDGDKGISDGSFGRDIIPLSRAGGEEDIGGLVLYMAGAAGGYLNGNITVTDGGRLSAIPATY</sequence>
<dbReference type="InterPro" id="IPR002347">
    <property type="entry name" value="SDR_fam"/>
</dbReference>
<comment type="caution">
    <text evidence="4">The sequence shown here is derived from an EMBL/GenBank/DDBJ whole genome shotgun (WGS) entry which is preliminary data.</text>
</comment>
<reference evidence="4 5" key="1">
    <citation type="submission" date="2016-12" db="EMBL/GenBank/DDBJ databases">
        <title>The genomes of Aspergillus section Nigri reveals drivers in fungal speciation.</title>
        <authorList>
            <consortium name="DOE Joint Genome Institute"/>
            <person name="Vesth T.C."/>
            <person name="Nybo J."/>
            <person name="Theobald S."/>
            <person name="Brandl J."/>
            <person name="Frisvad J.C."/>
            <person name="Nielsen K.F."/>
            <person name="Lyhne E.K."/>
            <person name="Kogle M.E."/>
            <person name="Kuo A."/>
            <person name="Riley R."/>
            <person name="Clum A."/>
            <person name="Nolan M."/>
            <person name="Lipzen A."/>
            <person name="Salamov A."/>
            <person name="Henrissat B."/>
            <person name="Wiebenga A."/>
            <person name="De Vries R.P."/>
            <person name="Grigoriev I.V."/>
            <person name="Mortensen U.H."/>
            <person name="Andersen M.R."/>
            <person name="Baker S.E."/>
        </authorList>
    </citation>
    <scope>NUCLEOTIDE SEQUENCE [LARGE SCALE GENOMIC DNA]</scope>
    <source>
        <strain evidence="4 5">IBT 23096</strain>
    </source>
</reference>